<reference evidence="1" key="1">
    <citation type="journal article" date="2020" name="New Phytol.">
        <title>Comparative genomics reveals dynamic genome evolution in host specialist ectomycorrhizal fungi.</title>
        <authorList>
            <person name="Lofgren L.A."/>
            <person name="Nguyen N.H."/>
            <person name="Vilgalys R."/>
            <person name="Ruytinx J."/>
            <person name="Liao H.L."/>
            <person name="Branco S."/>
            <person name="Kuo A."/>
            <person name="LaButti K."/>
            <person name="Lipzen A."/>
            <person name="Andreopoulos W."/>
            <person name="Pangilinan J."/>
            <person name="Riley R."/>
            <person name="Hundley H."/>
            <person name="Na H."/>
            <person name="Barry K."/>
            <person name="Grigoriev I.V."/>
            <person name="Stajich J.E."/>
            <person name="Kennedy P.G."/>
        </authorList>
    </citation>
    <scope>NUCLEOTIDE SEQUENCE</scope>
    <source>
        <strain evidence="1">FC203</strain>
    </source>
</reference>
<dbReference type="GeneID" id="64668337"/>
<gene>
    <name evidence="1" type="ORF">F5891DRAFT_935226</name>
</gene>
<organism evidence="1 2">
    <name type="scientific">Suillus fuscotomentosus</name>
    <dbReference type="NCBI Taxonomy" id="1912939"/>
    <lineage>
        <taxon>Eukaryota</taxon>
        <taxon>Fungi</taxon>
        <taxon>Dikarya</taxon>
        <taxon>Basidiomycota</taxon>
        <taxon>Agaricomycotina</taxon>
        <taxon>Agaricomycetes</taxon>
        <taxon>Agaricomycetidae</taxon>
        <taxon>Boletales</taxon>
        <taxon>Suillineae</taxon>
        <taxon>Suillaceae</taxon>
        <taxon>Suillus</taxon>
    </lineage>
</organism>
<protein>
    <submittedName>
        <fullName evidence="1">Uncharacterized protein</fullName>
    </submittedName>
</protein>
<sequence length="75" mass="8539">LCRKFKEAARGAAESRLSFQNLNETAHPDMVSLWEADEALAQVNRLEDPTAMDIYEVRLKKGRCQILLTFIQAES</sequence>
<keyword evidence="2" id="KW-1185">Reference proteome</keyword>
<dbReference type="AlphaFoldDB" id="A0AAD4E733"/>
<dbReference type="EMBL" id="JABBWK010000024">
    <property type="protein sequence ID" value="KAG1900879.1"/>
    <property type="molecule type" value="Genomic_DNA"/>
</dbReference>
<feature type="non-terminal residue" evidence="1">
    <location>
        <position position="75"/>
    </location>
</feature>
<feature type="non-terminal residue" evidence="1">
    <location>
        <position position="1"/>
    </location>
</feature>
<evidence type="ECO:0000313" key="2">
    <source>
        <dbReference type="Proteomes" id="UP001195769"/>
    </source>
</evidence>
<accession>A0AAD4E733</accession>
<evidence type="ECO:0000313" key="1">
    <source>
        <dbReference type="EMBL" id="KAG1900879.1"/>
    </source>
</evidence>
<comment type="caution">
    <text evidence="1">The sequence shown here is derived from an EMBL/GenBank/DDBJ whole genome shotgun (WGS) entry which is preliminary data.</text>
</comment>
<proteinExistence type="predicted"/>
<name>A0AAD4E733_9AGAM</name>
<dbReference type="Proteomes" id="UP001195769">
    <property type="component" value="Unassembled WGS sequence"/>
</dbReference>
<dbReference type="RefSeq" id="XP_041226455.1">
    <property type="nucleotide sequence ID" value="XM_041374039.1"/>
</dbReference>